<evidence type="ECO:0000313" key="3">
    <source>
        <dbReference type="EMBL" id="RDB29491.1"/>
    </source>
</evidence>
<keyword evidence="4" id="KW-1185">Reference proteome</keyword>
<feature type="compositionally biased region" description="Pro residues" evidence="1">
    <location>
        <begin position="150"/>
        <end position="169"/>
    </location>
</feature>
<organism evidence="3 4">
    <name type="scientific">Hypsizygus marmoreus</name>
    <name type="common">White beech mushroom</name>
    <name type="synonym">Agaricus marmoreus</name>
    <dbReference type="NCBI Taxonomy" id="39966"/>
    <lineage>
        <taxon>Eukaryota</taxon>
        <taxon>Fungi</taxon>
        <taxon>Dikarya</taxon>
        <taxon>Basidiomycota</taxon>
        <taxon>Agaricomycotina</taxon>
        <taxon>Agaricomycetes</taxon>
        <taxon>Agaricomycetidae</taxon>
        <taxon>Agaricales</taxon>
        <taxon>Tricholomatineae</taxon>
        <taxon>Lyophyllaceae</taxon>
        <taxon>Hypsizygus</taxon>
    </lineage>
</organism>
<reference evidence="3" key="1">
    <citation type="submission" date="2018-04" db="EMBL/GenBank/DDBJ databases">
        <title>Whole genome sequencing of Hypsizygus marmoreus.</title>
        <authorList>
            <person name="Choi I.-G."/>
            <person name="Min B."/>
            <person name="Kim J.-G."/>
            <person name="Kim S."/>
            <person name="Oh Y.-L."/>
            <person name="Kong W.-S."/>
            <person name="Park H."/>
            <person name="Jeong J."/>
            <person name="Song E.-S."/>
        </authorList>
    </citation>
    <scope>NUCLEOTIDE SEQUENCE [LARGE SCALE GENOMIC DNA]</scope>
    <source>
        <strain evidence="3">51987-8</strain>
    </source>
</reference>
<dbReference type="Proteomes" id="UP000076154">
    <property type="component" value="Unassembled WGS sequence"/>
</dbReference>
<accession>A0A369K4D4</accession>
<evidence type="ECO:0000256" key="2">
    <source>
        <dbReference type="SAM" id="Phobius"/>
    </source>
</evidence>
<gene>
    <name evidence="3" type="ORF">Hypma_015514</name>
</gene>
<comment type="caution">
    <text evidence="3">The sequence shown here is derived from an EMBL/GenBank/DDBJ whole genome shotgun (WGS) entry which is preliminary data.</text>
</comment>
<proteinExistence type="predicted"/>
<feature type="transmembrane region" description="Helical" evidence="2">
    <location>
        <begin position="20"/>
        <end position="42"/>
    </location>
</feature>
<feature type="region of interest" description="Disordered" evidence="1">
    <location>
        <begin position="131"/>
        <end position="178"/>
    </location>
</feature>
<dbReference type="InParanoid" id="A0A369K4D4"/>
<feature type="transmembrane region" description="Helical" evidence="2">
    <location>
        <begin position="54"/>
        <end position="72"/>
    </location>
</feature>
<feature type="transmembrane region" description="Helical" evidence="2">
    <location>
        <begin position="78"/>
        <end position="101"/>
    </location>
</feature>
<name>A0A369K4D4_HYPMA</name>
<evidence type="ECO:0000256" key="1">
    <source>
        <dbReference type="SAM" id="MobiDB-lite"/>
    </source>
</evidence>
<dbReference type="EMBL" id="LUEZ02000010">
    <property type="protein sequence ID" value="RDB29491.1"/>
    <property type="molecule type" value="Genomic_DNA"/>
</dbReference>
<evidence type="ECO:0000313" key="4">
    <source>
        <dbReference type="Proteomes" id="UP000076154"/>
    </source>
</evidence>
<keyword evidence="2" id="KW-1133">Transmembrane helix</keyword>
<dbReference type="AlphaFoldDB" id="A0A369K4D4"/>
<dbReference type="OrthoDB" id="2500246at2759"/>
<keyword evidence="2" id="KW-0472">Membrane</keyword>
<keyword evidence="2" id="KW-0812">Transmembrane</keyword>
<sequence length="178" mass="18990">MDFIQGLDPSKLVLAETVLSFALSPFSAPPYNLAIFLFGTYAQENTDGVQSLRTFTGLLGASAVYDIVWMINNEQNSFVKFLTFILLLLKIPTFLAFGMALRQRGVQFGGLGGPDLSGPTVWSMPGGFTSGGRDGYQTVDEERPNHTSRPPRPPAAGPPVPAAQPPQPPLASGGYQSG</sequence>
<protein>
    <submittedName>
        <fullName evidence="3">Uncharacterized protein</fullName>
    </submittedName>
</protein>